<evidence type="ECO:0000256" key="1">
    <source>
        <dbReference type="SAM" id="MobiDB-lite"/>
    </source>
</evidence>
<dbReference type="EMBL" id="BMAV01007243">
    <property type="protein sequence ID" value="GFY49975.1"/>
    <property type="molecule type" value="Genomic_DNA"/>
</dbReference>
<keyword evidence="3" id="KW-1185">Reference proteome</keyword>
<evidence type="ECO:0000313" key="2">
    <source>
        <dbReference type="EMBL" id="GFY49975.1"/>
    </source>
</evidence>
<sequence>DSHTSHKNPEMSNKPNANEVSKAHLDPKEQEVEHPVVTNHSQELQDFNTAGKYR</sequence>
<evidence type="ECO:0000313" key="3">
    <source>
        <dbReference type="Proteomes" id="UP000886998"/>
    </source>
</evidence>
<feature type="region of interest" description="Disordered" evidence="1">
    <location>
        <begin position="1"/>
        <end position="54"/>
    </location>
</feature>
<feature type="compositionally biased region" description="Basic and acidic residues" evidence="1">
    <location>
        <begin position="21"/>
        <end position="34"/>
    </location>
</feature>
<organism evidence="2 3">
    <name type="scientific">Trichonephila inaurata madagascariensis</name>
    <dbReference type="NCBI Taxonomy" id="2747483"/>
    <lineage>
        <taxon>Eukaryota</taxon>
        <taxon>Metazoa</taxon>
        <taxon>Ecdysozoa</taxon>
        <taxon>Arthropoda</taxon>
        <taxon>Chelicerata</taxon>
        <taxon>Arachnida</taxon>
        <taxon>Araneae</taxon>
        <taxon>Araneomorphae</taxon>
        <taxon>Entelegynae</taxon>
        <taxon>Araneoidea</taxon>
        <taxon>Nephilidae</taxon>
        <taxon>Trichonephila</taxon>
        <taxon>Trichonephila inaurata</taxon>
    </lineage>
</organism>
<accession>A0A8X6XC07</accession>
<comment type="caution">
    <text evidence="2">The sequence shown here is derived from an EMBL/GenBank/DDBJ whole genome shotgun (WGS) entry which is preliminary data.</text>
</comment>
<proteinExistence type="predicted"/>
<dbReference type="Proteomes" id="UP000886998">
    <property type="component" value="Unassembled WGS sequence"/>
</dbReference>
<feature type="non-terminal residue" evidence="2">
    <location>
        <position position="1"/>
    </location>
</feature>
<feature type="compositionally biased region" description="Polar residues" evidence="1">
    <location>
        <begin position="10"/>
        <end position="19"/>
    </location>
</feature>
<gene>
    <name evidence="2" type="ORF">TNIN_76991</name>
</gene>
<feature type="compositionally biased region" description="Polar residues" evidence="1">
    <location>
        <begin position="38"/>
        <end position="48"/>
    </location>
</feature>
<name>A0A8X6XC07_9ARAC</name>
<reference evidence="2" key="1">
    <citation type="submission" date="2020-08" db="EMBL/GenBank/DDBJ databases">
        <title>Multicomponent nature underlies the extraordinary mechanical properties of spider dragline silk.</title>
        <authorList>
            <person name="Kono N."/>
            <person name="Nakamura H."/>
            <person name="Mori M."/>
            <person name="Yoshida Y."/>
            <person name="Ohtoshi R."/>
            <person name="Malay A.D."/>
            <person name="Moran D.A.P."/>
            <person name="Tomita M."/>
            <person name="Numata K."/>
            <person name="Arakawa K."/>
        </authorList>
    </citation>
    <scope>NUCLEOTIDE SEQUENCE</scope>
</reference>
<protein>
    <submittedName>
        <fullName evidence="2">Uncharacterized protein</fullName>
    </submittedName>
</protein>
<dbReference type="AlphaFoldDB" id="A0A8X6XC07"/>